<dbReference type="InterPro" id="IPR001347">
    <property type="entry name" value="SIS_dom"/>
</dbReference>
<keyword evidence="1" id="KW-0805">Transcription regulation</keyword>
<dbReference type="InterPro" id="IPR035472">
    <property type="entry name" value="RpiR-like_SIS"/>
</dbReference>
<dbReference type="SUPFAM" id="SSF53697">
    <property type="entry name" value="SIS domain"/>
    <property type="match status" value="1"/>
</dbReference>
<keyword evidence="2" id="KW-0238">DNA-binding</keyword>
<gene>
    <name evidence="5" type="ORF">ACFODW_04710</name>
</gene>
<dbReference type="SUPFAM" id="SSF46689">
    <property type="entry name" value="Homeodomain-like"/>
    <property type="match status" value="1"/>
</dbReference>
<evidence type="ECO:0000256" key="2">
    <source>
        <dbReference type="ARBA" id="ARBA00023125"/>
    </source>
</evidence>
<evidence type="ECO:0000259" key="4">
    <source>
        <dbReference type="PROSITE" id="PS51071"/>
    </source>
</evidence>
<dbReference type="CDD" id="cd05013">
    <property type="entry name" value="SIS_RpiR"/>
    <property type="match status" value="1"/>
</dbReference>
<evidence type="ECO:0000313" key="6">
    <source>
        <dbReference type="Proteomes" id="UP001595387"/>
    </source>
</evidence>
<evidence type="ECO:0000256" key="3">
    <source>
        <dbReference type="ARBA" id="ARBA00023163"/>
    </source>
</evidence>
<sequence>MSRQQESKSIIDKLISIQSSLPKKQEKLCSYILEHYKEIGLLTVKELADRAGVGTTTVMRLIKALGYDSFFELKKEFHQIQVNQSNKWLNVQKSFVSDDSNSNTPLSVGGQQGIDLIEKSITPQLIENFSLAMDMIDSATRINLLGLRTYKGIAIYMESLLIEFHPNVQQLSHDSEAMIDRILQCEQDEVLIIFAFSNYLQGTIDAANVAKERDIPIVLITDQLSCPVSEYADVILRLDLSGKYFTVIPIITLIEAIVVELGKRTSDTSVPKIQDLFSILKEKGIILD</sequence>
<proteinExistence type="predicted"/>
<accession>A0ABV7A3K7</accession>
<dbReference type="InterPro" id="IPR036388">
    <property type="entry name" value="WH-like_DNA-bd_sf"/>
</dbReference>
<evidence type="ECO:0000313" key="5">
    <source>
        <dbReference type="EMBL" id="MFC2947652.1"/>
    </source>
</evidence>
<dbReference type="InterPro" id="IPR046348">
    <property type="entry name" value="SIS_dom_sf"/>
</dbReference>
<name>A0ABV7A3K7_9BACI</name>
<keyword evidence="6" id="KW-1185">Reference proteome</keyword>
<dbReference type="Pfam" id="PF01418">
    <property type="entry name" value="HTH_6"/>
    <property type="match status" value="1"/>
</dbReference>
<reference evidence="6" key="1">
    <citation type="journal article" date="2019" name="Int. J. Syst. Evol. Microbiol.">
        <title>The Global Catalogue of Microorganisms (GCM) 10K type strain sequencing project: providing services to taxonomists for standard genome sequencing and annotation.</title>
        <authorList>
            <consortium name="The Broad Institute Genomics Platform"/>
            <consortium name="The Broad Institute Genome Sequencing Center for Infectious Disease"/>
            <person name="Wu L."/>
            <person name="Ma J."/>
        </authorList>
    </citation>
    <scope>NUCLEOTIDE SEQUENCE [LARGE SCALE GENOMIC DNA]</scope>
    <source>
        <strain evidence="6">KCTC 13193</strain>
    </source>
</reference>
<dbReference type="EMBL" id="JBHRRZ010000008">
    <property type="protein sequence ID" value="MFC2947652.1"/>
    <property type="molecule type" value="Genomic_DNA"/>
</dbReference>
<dbReference type="RefSeq" id="WP_390303715.1">
    <property type="nucleotide sequence ID" value="NZ_JBHRRZ010000008.1"/>
</dbReference>
<organism evidence="5 6">
    <name type="scientific">Virgibacillus sediminis</name>
    <dbReference type="NCBI Taxonomy" id="202260"/>
    <lineage>
        <taxon>Bacteria</taxon>
        <taxon>Bacillati</taxon>
        <taxon>Bacillota</taxon>
        <taxon>Bacilli</taxon>
        <taxon>Bacillales</taxon>
        <taxon>Bacillaceae</taxon>
        <taxon>Virgibacillus</taxon>
    </lineage>
</organism>
<dbReference type="InterPro" id="IPR047640">
    <property type="entry name" value="RpiR-like"/>
</dbReference>
<dbReference type="Gene3D" id="3.40.50.10490">
    <property type="entry name" value="Glucose-6-phosphate isomerase like protein, domain 1"/>
    <property type="match status" value="1"/>
</dbReference>
<dbReference type="PANTHER" id="PTHR30514">
    <property type="entry name" value="GLUCOKINASE"/>
    <property type="match status" value="1"/>
</dbReference>
<dbReference type="Gene3D" id="1.10.10.10">
    <property type="entry name" value="Winged helix-like DNA-binding domain superfamily/Winged helix DNA-binding domain"/>
    <property type="match status" value="1"/>
</dbReference>
<dbReference type="PROSITE" id="PS00356">
    <property type="entry name" value="HTH_LACI_1"/>
    <property type="match status" value="1"/>
</dbReference>
<dbReference type="PANTHER" id="PTHR30514:SF18">
    <property type="entry name" value="RPIR-FAMILY TRANSCRIPTIONAL REGULATOR"/>
    <property type="match status" value="1"/>
</dbReference>
<dbReference type="Proteomes" id="UP001595387">
    <property type="component" value="Unassembled WGS sequence"/>
</dbReference>
<comment type="caution">
    <text evidence="5">The sequence shown here is derived from an EMBL/GenBank/DDBJ whole genome shotgun (WGS) entry which is preliminary data.</text>
</comment>
<dbReference type="Pfam" id="PF01380">
    <property type="entry name" value="SIS"/>
    <property type="match status" value="1"/>
</dbReference>
<keyword evidence="3" id="KW-0804">Transcription</keyword>
<evidence type="ECO:0000256" key="1">
    <source>
        <dbReference type="ARBA" id="ARBA00023015"/>
    </source>
</evidence>
<dbReference type="PROSITE" id="PS51071">
    <property type="entry name" value="HTH_RPIR"/>
    <property type="match status" value="1"/>
</dbReference>
<feature type="domain" description="HTH rpiR-type" evidence="4">
    <location>
        <begin position="8"/>
        <end position="84"/>
    </location>
</feature>
<dbReference type="InterPro" id="IPR009057">
    <property type="entry name" value="Homeodomain-like_sf"/>
</dbReference>
<dbReference type="InterPro" id="IPR000281">
    <property type="entry name" value="HTH_RpiR"/>
</dbReference>
<protein>
    <submittedName>
        <fullName evidence="5">MurR/RpiR family transcriptional regulator</fullName>
    </submittedName>
</protein>